<evidence type="ECO:0000259" key="6">
    <source>
        <dbReference type="Pfam" id="PF13873"/>
    </source>
</evidence>
<comment type="subunit">
    <text evidence="1">Self-associates forming complexes of several hundred monomers.</text>
</comment>
<gene>
    <name evidence="7" type="ORF">PAPOLLO_LOCUS20151</name>
</gene>
<dbReference type="OrthoDB" id="3066195at2759"/>
<comment type="function">
    <text evidence="5">Involved in transvection phenomena (= synapsis-dependent gene expression), where the synaptic pairing of chromosomes carrying genes with which zeste interacts influences the expression of these genes. Zeste binds to DNA and stimulates transcription from a nearby promoter.</text>
</comment>
<reference evidence="7" key="1">
    <citation type="submission" date="2021-04" db="EMBL/GenBank/DDBJ databases">
        <authorList>
            <person name="Tunstrom K."/>
        </authorList>
    </citation>
    <scope>NUCLEOTIDE SEQUENCE</scope>
</reference>
<name>A0A8S3XQJ9_PARAO</name>
<protein>
    <recommendedName>
        <fullName evidence="2">Regulatory protein zeste</fullName>
    </recommendedName>
</protein>
<sequence>MASEKSLLVELVAKHFPIIENKKTDGTTLRQKSEEWKIIMQEYNSQTALIPRLAENLKAQWEAMKIAAKKRGCKYKNGYSRQDPWSPLSVQQD</sequence>
<evidence type="ECO:0000256" key="3">
    <source>
        <dbReference type="ARBA" id="ARBA00023015"/>
    </source>
</evidence>
<dbReference type="Pfam" id="PF13873">
    <property type="entry name" value="Myb_DNA-bind_5"/>
    <property type="match status" value="1"/>
</dbReference>
<dbReference type="AlphaFoldDB" id="A0A8S3XQJ9"/>
<feature type="domain" description="Myb/SANT-like DNA-binding" evidence="6">
    <location>
        <begin position="3"/>
        <end position="73"/>
    </location>
</feature>
<keyword evidence="4" id="KW-0804">Transcription</keyword>
<dbReference type="PANTHER" id="PTHR21411">
    <property type="entry name" value="APONTIC"/>
    <property type="match status" value="1"/>
</dbReference>
<keyword evidence="3" id="KW-0805">Transcription regulation</keyword>
<dbReference type="PANTHER" id="PTHR21411:SF0">
    <property type="entry name" value="REGULATORY PROTEIN ZESTE"/>
    <property type="match status" value="1"/>
</dbReference>
<dbReference type="EMBL" id="CAJQZP010001256">
    <property type="protein sequence ID" value="CAG5033588.1"/>
    <property type="molecule type" value="Genomic_DNA"/>
</dbReference>
<dbReference type="Proteomes" id="UP000691718">
    <property type="component" value="Unassembled WGS sequence"/>
</dbReference>
<evidence type="ECO:0000256" key="4">
    <source>
        <dbReference type="ARBA" id="ARBA00023163"/>
    </source>
</evidence>
<proteinExistence type="predicted"/>
<dbReference type="InterPro" id="IPR028002">
    <property type="entry name" value="Myb_DNA-bind_5"/>
</dbReference>
<evidence type="ECO:0000256" key="5">
    <source>
        <dbReference type="ARBA" id="ARBA00025466"/>
    </source>
</evidence>
<evidence type="ECO:0000256" key="2">
    <source>
        <dbReference type="ARBA" id="ARBA00016807"/>
    </source>
</evidence>
<evidence type="ECO:0000313" key="7">
    <source>
        <dbReference type="EMBL" id="CAG5033588.1"/>
    </source>
</evidence>
<evidence type="ECO:0000256" key="1">
    <source>
        <dbReference type="ARBA" id="ARBA00011764"/>
    </source>
</evidence>
<accession>A0A8S3XQJ9</accession>
<evidence type="ECO:0000313" key="8">
    <source>
        <dbReference type="Proteomes" id="UP000691718"/>
    </source>
</evidence>
<organism evidence="7 8">
    <name type="scientific">Parnassius apollo</name>
    <name type="common">Apollo butterfly</name>
    <name type="synonym">Papilio apollo</name>
    <dbReference type="NCBI Taxonomy" id="110799"/>
    <lineage>
        <taxon>Eukaryota</taxon>
        <taxon>Metazoa</taxon>
        <taxon>Ecdysozoa</taxon>
        <taxon>Arthropoda</taxon>
        <taxon>Hexapoda</taxon>
        <taxon>Insecta</taxon>
        <taxon>Pterygota</taxon>
        <taxon>Neoptera</taxon>
        <taxon>Endopterygota</taxon>
        <taxon>Lepidoptera</taxon>
        <taxon>Glossata</taxon>
        <taxon>Ditrysia</taxon>
        <taxon>Papilionoidea</taxon>
        <taxon>Papilionidae</taxon>
        <taxon>Parnassiinae</taxon>
        <taxon>Parnassini</taxon>
        <taxon>Parnassius</taxon>
        <taxon>Parnassius</taxon>
    </lineage>
</organism>
<comment type="caution">
    <text evidence="7">The sequence shown here is derived from an EMBL/GenBank/DDBJ whole genome shotgun (WGS) entry which is preliminary data.</text>
</comment>
<keyword evidence="8" id="KW-1185">Reference proteome</keyword>